<feature type="domain" description="Methyltransferase type 11" evidence="4">
    <location>
        <begin position="44"/>
        <end position="135"/>
    </location>
</feature>
<dbReference type="InterPro" id="IPR051052">
    <property type="entry name" value="Diverse_substrate_MTase"/>
</dbReference>
<dbReference type="PANTHER" id="PTHR44942:SF4">
    <property type="entry name" value="METHYLTRANSFERASE TYPE 11 DOMAIN-CONTAINING PROTEIN"/>
    <property type="match status" value="1"/>
</dbReference>
<evidence type="ECO:0000313" key="5">
    <source>
        <dbReference type="EMBL" id="PTQ95173.1"/>
    </source>
</evidence>
<reference evidence="5 6" key="1">
    <citation type="submission" date="2018-04" db="EMBL/GenBank/DDBJ databases">
        <title>Genomic Encyclopedia of Archaeal and Bacterial Type Strains, Phase II (KMG-II): from individual species to whole genera.</title>
        <authorList>
            <person name="Goeker M."/>
        </authorList>
    </citation>
    <scope>NUCLEOTIDE SEQUENCE [LARGE SCALE GENOMIC DNA]</scope>
    <source>
        <strain evidence="5 6">DSM 26809</strain>
    </source>
</reference>
<dbReference type="Gene3D" id="3.40.50.150">
    <property type="entry name" value="Vaccinia Virus protein VP39"/>
    <property type="match status" value="1"/>
</dbReference>
<keyword evidence="2 5" id="KW-0489">Methyltransferase</keyword>
<dbReference type="InterPro" id="IPR029063">
    <property type="entry name" value="SAM-dependent_MTases_sf"/>
</dbReference>
<name>A0A2T5J7R3_9SPHI</name>
<sequence>MSDSTKRFTDRVDSYAKYRPGYPDAVLKLLHDKCGLTNHATIADVGSGTGIFSQLLLNDGYTVYAVEPNDAMRNFAAQELGANKNFHSLNGTAETTGLKNNSVDLITCAQAFHWFNPHPTKEEFKRILKSGGQVALIWNNRDVEGDEFSIAYELLLQQEGTDYKRVNHQNLKESDFAAFFKDGKYTLTRFPNHQDFDEEGLIGRASSSSYVPTPDTEQGQQFFQDLKAIFAAHQVNGKVRVKYQTEVYLGEV</sequence>
<proteinExistence type="inferred from homology"/>
<evidence type="ECO:0000256" key="2">
    <source>
        <dbReference type="ARBA" id="ARBA00022603"/>
    </source>
</evidence>
<keyword evidence="3 5" id="KW-0808">Transferase</keyword>
<evidence type="ECO:0000256" key="3">
    <source>
        <dbReference type="ARBA" id="ARBA00022679"/>
    </source>
</evidence>
<evidence type="ECO:0000313" key="6">
    <source>
        <dbReference type="Proteomes" id="UP000244168"/>
    </source>
</evidence>
<protein>
    <submittedName>
        <fullName evidence="5">Methyltransferase family protein</fullName>
    </submittedName>
</protein>
<comment type="caution">
    <text evidence="5">The sequence shown here is derived from an EMBL/GenBank/DDBJ whole genome shotgun (WGS) entry which is preliminary data.</text>
</comment>
<dbReference type="RefSeq" id="WP_170113654.1">
    <property type="nucleotide sequence ID" value="NZ_CP160205.1"/>
</dbReference>
<evidence type="ECO:0000256" key="1">
    <source>
        <dbReference type="ARBA" id="ARBA00008361"/>
    </source>
</evidence>
<dbReference type="InterPro" id="IPR013216">
    <property type="entry name" value="Methyltransf_11"/>
</dbReference>
<dbReference type="PANTHER" id="PTHR44942">
    <property type="entry name" value="METHYLTRANSF_11 DOMAIN-CONTAINING PROTEIN"/>
    <property type="match status" value="1"/>
</dbReference>
<dbReference type="GO" id="GO:0032259">
    <property type="term" value="P:methylation"/>
    <property type="evidence" value="ECO:0007669"/>
    <property type="project" value="UniProtKB-KW"/>
</dbReference>
<dbReference type="Pfam" id="PF08241">
    <property type="entry name" value="Methyltransf_11"/>
    <property type="match status" value="1"/>
</dbReference>
<keyword evidence="6" id="KW-1185">Reference proteome</keyword>
<dbReference type="Proteomes" id="UP000244168">
    <property type="component" value="Unassembled WGS sequence"/>
</dbReference>
<accession>A0A2T5J7R3</accession>
<dbReference type="EMBL" id="QAOQ01000006">
    <property type="protein sequence ID" value="PTQ95173.1"/>
    <property type="molecule type" value="Genomic_DNA"/>
</dbReference>
<dbReference type="AlphaFoldDB" id="A0A2T5J7R3"/>
<dbReference type="SUPFAM" id="SSF53335">
    <property type="entry name" value="S-adenosyl-L-methionine-dependent methyltransferases"/>
    <property type="match status" value="1"/>
</dbReference>
<gene>
    <name evidence="5" type="ORF">C8P68_106388</name>
</gene>
<dbReference type="GO" id="GO:0008757">
    <property type="term" value="F:S-adenosylmethionine-dependent methyltransferase activity"/>
    <property type="evidence" value="ECO:0007669"/>
    <property type="project" value="InterPro"/>
</dbReference>
<organism evidence="5 6">
    <name type="scientific">Mucilaginibacter yixingensis</name>
    <dbReference type="NCBI Taxonomy" id="1295612"/>
    <lineage>
        <taxon>Bacteria</taxon>
        <taxon>Pseudomonadati</taxon>
        <taxon>Bacteroidota</taxon>
        <taxon>Sphingobacteriia</taxon>
        <taxon>Sphingobacteriales</taxon>
        <taxon>Sphingobacteriaceae</taxon>
        <taxon>Mucilaginibacter</taxon>
    </lineage>
</organism>
<comment type="similarity">
    <text evidence="1">Belongs to the methyltransferase superfamily.</text>
</comment>
<dbReference type="CDD" id="cd02440">
    <property type="entry name" value="AdoMet_MTases"/>
    <property type="match status" value="1"/>
</dbReference>
<evidence type="ECO:0000259" key="4">
    <source>
        <dbReference type="Pfam" id="PF08241"/>
    </source>
</evidence>